<feature type="domain" description="Peptidase M48" evidence="12">
    <location>
        <begin position="189"/>
        <end position="367"/>
    </location>
</feature>
<gene>
    <name evidence="13" type="ORF">FHX73_14283</name>
</gene>
<dbReference type="GO" id="GO:0046872">
    <property type="term" value="F:metal ion binding"/>
    <property type="evidence" value="ECO:0007669"/>
    <property type="project" value="UniProtKB-KW"/>
</dbReference>
<name>A0A561T6Q7_9ACTN</name>
<dbReference type="RefSeq" id="WP_145910074.1">
    <property type="nucleotide sequence ID" value="NZ_BAAAMZ010000009.1"/>
</dbReference>
<accession>A0A561T6Q7</accession>
<evidence type="ECO:0000256" key="3">
    <source>
        <dbReference type="ARBA" id="ARBA00022670"/>
    </source>
</evidence>
<evidence type="ECO:0000256" key="2">
    <source>
        <dbReference type="ARBA" id="ARBA00022475"/>
    </source>
</evidence>
<dbReference type="InterPro" id="IPR050083">
    <property type="entry name" value="HtpX_protease"/>
</dbReference>
<keyword evidence="9" id="KW-0482">Metalloprotease</keyword>
<evidence type="ECO:0000313" key="14">
    <source>
        <dbReference type="Proteomes" id="UP000317940"/>
    </source>
</evidence>
<dbReference type="EMBL" id="VIWT01000004">
    <property type="protein sequence ID" value="TWF82801.1"/>
    <property type="molecule type" value="Genomic_DNA"/>
</dbReference>
<reference evidence="13 14" key="1">
    <citation type="submission" date="2019-06" db="EMBL/GenBank/DDBJ databases">
        <title>Sequencing the genomes of 1000 actinobacteria strains.</title>
        <authorList>
            <person name="Klenk H.-P."/>
        </authorList>
    </citation>
    <scope>NUCLEOTIDE SEQUENCE [LARGE SCALE GENOMIC DNA]</scope>
    <source>
        <strain evidence="13 14">DSM 44826</strain>
    </source>
</reference>
<dbReference type="OrthoDB" id="7870694at2"/>
<proteinExistence type="predicted"/>
<dbReference type="GO" id="GO:0006508">
    <property type="term" value="P:proteolysis"/>
    <property type="evidence" value="ECO:0007669"/>
    <property type="project" value="UniProtKB-KW"/>
</dbReference>
<keyword evidence="8 11" id="KW-1133">Transmembrane helix</keyword>
<keyword evidence="3 13" id="KW-0645">Protease</keyword>
<dbReference type="GO" id="GO:0004222">
    <property type="term" value="F:metalloendopeptidase activity"/>
    <property type="evidence" value="ECO:0007669"/>
    <property type="project" value="InterPro"/>
</dbReference>
<protein>
    <submittedName>
        <fullName evidence="13">Zn-dependent protease with chaperone function</fullName>
    </submittedName>
</protein>
<evidence type="ECO:0000256" key="4">
    <source>
        <dbReference type="ARBA" id="ARBA00022692"/>
    </source>
</evidence>
<sequence length="444" mass="48546">MIGSLSSRTCPNCGAAHDHDQRFTEWCPTCEWNLGGEPPQDGRAARRFAHEQERAERLFAQLAQSPTGRPWTADRIAAGLLATLVHLVTLAIAVGSVLLVLQGSAFAILVGAVGLGLTVLLRPRLGRRSTDPFALTREETPRLYALADRVAGELGVRPPDLIRIEPGFRSGYARLGLRQDAELTIGLALWTALGPQERIALLGRELGHGAARSPRSGLWLRLALATLDSWSHLLLPGRGDRLMAKQFGNTDRLDEVTASFALVQLRGRSQRNALDGLANLLLGLLSLPVRLARGCLHRLLGSASRQAEYRADDFAARAGSTRAATGLLDTLFLEESAAAHLRKERTLVTHGGTRDKDIAQALWESLADYLDSVPDVERERRRRIGARLGSSVDDWHPPTHLRVRRQADRPAQPAAVPADSVDWPALHAELEDSRWRTAILVLGL</sequence>
<dbReference type="Proteomes" id="UP000317940">
    <property type="component" value="Unassembled WGS sequence"/>
</dbReference>
<evidence type="ECO:0000256" key="5">
    <source>
        <dbReference type="ARBA" id="ARBA00022723"/>
    </source>
</evidence>
<keyword evidence="6" id="KW-0378">Hydrolase</keyword>
<evidence type="ECO:0000256" key="6">
    <source>
        <dbReference type="ARBA" id="ARBA00022801"/>
    </source>
</evidence>
<keyword evidence="7" id="KW-0862">Zinc</keyword>
<evidence type="ECO:0000256" key="7">
    <source>
        <dbReference type="ARBA" id="ARBA00022833"/>
    </source>
</evidence>
<feature type="transmembrane region" description="Helical" evidence="11">
    <location>
        <begin position="76"/>
        <end position="98"/>
    </location>
</feature>
<dbReference type="CDD" id="cd07328">
    <property type="entry name" value="M48_Ste24p_like"/>
    <property type="match status" value="1"/>
</dbReference>
<evidence type="ECO:0000256" key="10">
    <source>
        <dbReference type="ARBA" id="ARBA00023136"/>
    </source>
</evidence>
<organism evidence="13 14">
    <name type="scientific">Kitasatospora viridis</name>
    <dbReference type="NCBI Taxonomy" id="281105"/>
    <lineage>
        <taxon>Bacteria</taxon>
        <taxon>Bacillati</taxon>
        <taxon>Actinomycetota</taxon>
        <taxon>Actinomycetes</taxon>
        <taxon>Kitasatosporales</taxon>
        <taxon>Streptomycetaceae</taxon>
        <taxon>Kitasatospora</taxon>
    </lineage>
</organism>
<keyword evidence="5" id="KW-0479">Metal-binding</keyword>
<evidence type="ECO:0000256" key="8">
    <source>
        <dbReference type="ARBA" id="ARBA00022989"/>
    </source>
</evidence>
<comment type="caution">
    <text evidence="13">The sequence shown here is derived from an EMBL/GenBank/DDBJ whole genome shotgun (WGS) entry which is preliminary data.</text>
</comment>
<keyword evidence="14" id="KW-1185">Reference proteome</keyword>
<evidence type="ECO:0000256" key="9">
    <source>
        <dbReference type="ARBA" id="ARBA00023049"/>
    </source>
</evidence>
<comment type="cofactor">
    <cofactor evidence="1">
        <name>Zn(2+)</name>
        <dbReference type="ChEBI" id="CHEBI:29105"/>
    </cofactor>
</comment>
<keyword evidence="10 11" id="KW-0472">Membrane</keyword>
<evidence type="ECO:0000256" key="1">
    <source>
        <dbReference type="ARBA" id="ARBA00001947"/>
    </source>
</evidence>
<keyword evidence="2" id="KW-1003">Cell membrane</keyword>
<dbReference type="Pfam" id="PF01435">
    <property type="entry name" value="Peptidase_M48"/>
    <property type="match status" value="1"/>
</dbReference>
<dbReference type="PANTHER" id="PTHR43221:SF2">
    <property type="entry name" value="PROTEASE HTPX HOMOLOG"/>
    <property type="match status" value="1"/>
</dbReference>
<feature type="transmembrane region" description="Helical" evidence="11">
    <location>
        <begin position="104"/>
        <end position="121"/>
    </location>
</feature>
<evidence type="ECO:0000313" key="13">
    <source>
        <dbReference type="EMBL" id="TWF82801.1"/>
    </source>
</evidence>
<keyword evidence="4 11" id="KW-0812">Transmembrane</keyword>
<dbReference type="AlphaFoldDB" id="A0A561T6Q7"/>
<dbReference type="InterPro" id="IPR001915">
    <property type="entry name" value="Peptidase_M48"/>
</dbReference>
<evidence type="ECO:0000256" key="11">
    <source>
        <dbReference type="SAM" id="Phobius"/>
    </source>
</evidence>
<evidence type="ECO:0000259" key="12">
    <source>
        <dbReference type="Pfam" id="PF01435"/>
    </source>
</evidence>
<dbReference type="PANTHER" id="PTHR43221">
    <property type="entry name" value="PROTEASE HTPX"/>
    <property type="match status" value="1"/>
</dbReference>